<reference evidence="3 4" key="1">
    <citation type="submission" date="2015-11" db="EMBL/GenBank/DDBJ databases">
        <title>Genomic analysis of 38 Legionella species identifies large and diverse effector repertoires.</title>
        <authorList>
            <person name="Burstein D."/>
            <person name="Amaro F."/>
            <person name="Zusman T."/>
            <person name="Lifshitz Z."/>
            <person name="Cohen O."/>
            <person name="Gilbert J.A."/>
            <person name="Pupko T."/>
            <person name="Shuman H.A."/>
            <person name="Segal G."/>
        </authorList>
    </citation>
    <scope>NUCLEOTIDE SEQUENCE [LARGE SCALE GENOMIC DNA]</scope>
    <source>
        <strain evidence="3 4">ATCC 700990</strain>
    </source>
</reference>
<name>A0A0W0T0W6_9GAMM</name>
<dbReference type="Pfam" id="PF13561">
    <property type="entry name" value="adh_short_C2"/>
    <property type="match status" value="1"/>
</dbReference>
<dbReference type="PATRIC" id="fig|1212489.4.peg.769"/>
<sequence length="241" mass="25804">MSNVKTIVITGASQGIGADTVELFLNQGYQVVANSRHISESGHFKPSDRLKLIDGDIGQPETAKRIIDLAISEFGNIDALVNNAGIFFTKPFIEYTADDFKRLLSTNVAGFIYVTQLAIKQMLKQGGGGSIVTVTASLVDNPIAGMNASLPMITKGGLDSVTRSLAMEYAKDSIRFNTVAPGTVDTPLHKNTPNDFLRTLSPMGILSEASEIAEAIFFLTESKTITGETLHVDGGAHLGKW</sequence>
<dbReference type="PANTHER" id="PTHR43639">
    <property type="entry name" value="OXIDOREDUCTASE, SHORT-CHAIN DEHYDROGENASE/REDUCTASE FAMILY (AFU_ORTHOLOGUE AFUA_5G02870)"/>
    <property type="match status" value="1"/>
</dbReference>
<dbReference type="RefSeq" id="WP_058495089.1">
    <property type="nucleotide sequence ID" value="NZ_CAAAIU010000015.1"/>
</dbReference>
<dbReference type="SUPFAM" id="SSF51735">
    <property type="entry name" value="NAD(P)-binding Rossmann-fold domains"/>
    <property type="match status" value="1"/>
</dbReference>
<dbReference type="Proteomes" id="UP000054736">
    <property type="component" value="Unassembled WGS sequence"/>
</dbReference>
<evidence type="ECO:0000256" key="1">
    <source>
        <dbReference type="ARBA" id="ARBA00006484"/>
    </source>
</evidence>
<dbReference type="Gene3D" id="3.40.50.720">
    <property type="entry name" value="NAD(P)-binding Rossmann-like Domain"/>
    <property type="match status" value="1"/>
</dbReference>
<dbReference type="InterPro" id="IPR002347">
    <property type="entry name" value="SDR_fam"/>
</dbReference>
<dbReference type="PRINTS" id="PR00080">
    <property type="entry name" value="SDRFAMILY"/>
</dbReference>
<dbReference type="STRING" id="1212489.Ldro_0740"/>
<dbReference type="PRINTS" id="PR00081">
    <property type="entry name" value="GDHRDH"/>
</dbReference>
<gene>
    <name evidence="3" type="primary">phaB_1</name>
    <name evidence="3" type="ORF">Ldro_0740</name>
</gene>
<accession>A0A0W0T0W6</accession>
<evidence type="ECO:0000313" key="3">
    <source>
        <dbReference type="EMBL" id="KTC89251.1"/>
    </source>
</evidence>
<comment type="caution">
    <text evidence="3">The sequence shown here is derived from an EMBL/GenBank/DDBJ whole genome shotgun (WGS) entry which is preliminary data.</text>
</comment>
<evidence type="ECO:0000256" key="2">
    <source>
        <dbReference type="ARBA" id="ARBA00023002"/>
    </source>
</evidence>
<dbReference type="PANTHER" id="PTHR43639:SF1">
    <property type="entry name" value="SHORT-CHAIN DEHYDROGENASE_REDUCTASE FAMILY PROTEIN"/>
    <property type="match status" value="1"/>
</dbReference>
<protein>
    <submittedName>
        <fullName evidence="3">Acetyoacetyl CoA reductase</fullName>
    </submittedName>
</protein>
<dbReference type="AlphaFoldDB" id="A0A0W0T0W6"/>
<keyword evidence="2" id="KW-0560">Oxidoreductase</keyword>
<evidence type="ECO:0000313" key="4">
    <source>
        <dbReference type="Proteomes" id="UP000054736"/>
    </source>
</evidence>
<dbReference type="CDD" id="cd05233">
    <property type="entry name" value="SDR_c"/>
    <property type="match status" value="1"/>
</dbReference>
<dbReference type="GO" id="GO:0016491">
    <property type="term" value="F:oxidoreductase activity"/>
    <property type="evidence" value="ECO:0007669"/>
    <property type="project" value="UniProtKB-KW"/>
</dbReference>
<dbReference type="InterPro" id="IPR036291">
    <property type="entry name" value="NAD(P)-bd_dom_sf"/>
</dbReference>
<comment type="similarity">
    <text evidence="1">Belongs to the short-chain dehydrogenases/reductases (SDR) family.</text>
</comment>
<dbReference type="OrthoDB" id="9809287at2"/>
<organism evidence="3 4">
    <name type="scientific">Legionella drozanskii LLAP-1</name>
    <dbReference type="NCBI Taxonomy" id="1212489"/>
    <lineage>
        <taxon>Bacteria</taxon>
        <taxon>Pseudomonadati</taxon>
        <taxon>Pseudomonadota</taxon>
        <taxon>Gammaproteobacteria</taxon>
        <taxon>Legionellales</taxon>
        <taxon>Legionellaceae</taxon>
        <taxon>Legionella</taxon>
    </lineage>
</organism>
<dbReference type="EMBL" id="LNXY01000008">
    <property type="protein sequence ID" value="KTC89251.1"/>
    <property type="molecule type" value="Genomic_DNA"/>
</dbReference>
<dbReference type="FunFam" id="3.40.50.720:FF:000084">
    <property type="entry name" value="Short-chain dehydrogenase reductase"/>
    <property type="match status" value="1"/>
</dbReference>
<proteinExistence type="inferred from homology"/>
<keyword evidence="4" id="KW-1185">Reference proteome</keyword>